<comment type="caution">
    <text evidence="5">The sequence shown here is derived from an EMBL/GenBank/DDBJ whole genome shotgun (WGS) entry which is preliminary data.</text>
</comment>
<keyword evidence="6" id="KW-1185">Reference proteome</keyword>
<comment type="subcellular location">
    <subcellularLocation>
        <location evidence="1">Nucleus</location>
        <location evidence="1">Nucleolus</location>
    </subcellularLocation>
</comment>
<sequence>MQSDDVIWSIINKSFCSFKVSTPTQKFCRNEYNLTGLCSRASCPLANSQYATIREENGVCYLFMKTIERAAFPNRLWERVKLSKNFEKALQQINENLIYWPGFIQTKCKQRLVKIHQYLARMRSLRLKRHGSAPAWLLPERLVTRDLLLLLVSGAVVGGQRVFFRERK</sequence>
<proteinExistence type="inferred from homology"/>
<evidence type="ECO:0000256" key="1">
    <source>
        <dbReference type="ARBA" id="ARBA00004604"/>
    </source>
</evidence>
<dbReference type="Gene3D" id="3.30.390.110">
    <property type="match status" value="1"/>
</dbReference>
<dbReference type="GO" id="GO:0005730">
    <property type="term" value="C:nucleolus"/>
    <property type="evidence" value="ECO:0007669"/>
    <property type="project" value="UniProtKB-SubCell"/>
</dbReference>
<organism evidence="5 6">
    <name type="scientific">Amphibalanus amphitrite</name>
    <name type="common">Striped barnacle</name>
    <name type="synonym">Balanus amphitrite</name>
    <dbReference type="NCBI Taxonomy" id="1232801"/>
    <lineage>
        <taxon>Eukaryota</taxon>
        <taxon>Metazoa</taxon>
        <taxon>Ecdysozoa</taxon>
        <taxon>Arthropoda</taxon>
        <taxon>Crustacea</taxon>
        <taxon>Multicrustacea</taxon>
        <taxon>Cirripedia</taxon>
        <taxon>Thoracica</taxon>
        <taxon>Thoracicalcarea</taxon>
        <taxon>Balanomorpha</taxon>
        <taxon>Balanoidea</taxon>
        <taxon>Balanidae</taxon>
        <taxon>Amphibalaninae</taxon>
        <taxon>Amphibalanus</taxon>
    </lineage>
</organism>
<dbReference type="GO" id="GO:0030687">
    <property type="term" value="C:preribosome, large subunit precursor"/>
    <property type="evidence" value="ECO:0007669"/>
    <property type="project" value="TreeGrafter"/>
</dbReference>
<gene>
    <name evidence="5" type="primary">mak16-a</name>
    <name evidence="5" type="ORF">FJT64_022611</name>
</gene>
<reference evidence="5 6" key="1">
    <citation type="submission" date="2019-07" db="EMBL/GenBank/DDBJ databases">
        <title>Draft genome assembly of a fouling barnacle, Amphibalanus amphitrite (Darwin, 1854): The first reference genome for Thecostraca.</title>
        <authorList>
            <person name="Kim W."/>
        </authorList>
    </citation>
    <scope>NUCLEOTIDE SEQUENCE [LARGE SCALE GENOMIC DNA]</scope>
    <source>
        <strain evidence="5">SNU_AA5</strain>
        <tissue evidence="5">Soma without cirri and trophi</tissue>
    </source>
</reference>
<dbReference type="GO" id="GO:0000470">
    <property type="term" value="P:maturation of LSU-rRNA"/>
    <property type="evidence" value="ECO:0007669"/>
    <property type="project" value="TreeGrafter"/>
</dbReference>
<dbReference type="InterPro" id="IPR029004">
    <property type="entry name" value="Ribosomal_eL28/Mak16"/>
</dbReference>
<evidence type="ECO:0000259" key="4">
    <source>
        <dbReference type="Pfam" id="PF01778"/>
    </source>
</evidence>
<comment type="similarity">
    <text evidence="2">Belongs to the MAK16 family.</text>
</comment>
<dbReference type="PANTHER" id="PTHR23405">
    <property type="entry name" value="MAINTENANCE OF KILLER 16 MAK16 PROTEIN-RELATED"/>
    <property type="match status" value="1"/>
</dbReference>
<dbReference type="GO" id="GO:0000460">
    <property type="term" value="P:maturation of 5.8S rRNA"/>
    <property type="evidence" value="ECO:0007669"/>
    <property type="project" value="TreeGrafter"/>
</dbReference>
<dbReference type="FunFam" id="3.30.390.110:FF:000003">
    <property type="entry name" value="Protein MAK16 homolog"/>
    <property type="match status" value="1"/>
</dbReference>
<dbReference type="OrthoDB" id="10251342at2759"/>
<dbReference type="EMBL" id="VIIS01000719">
    <property type="protein sequence ID" value="KAF0305807.1"/>
    <property type="molecule type" value="Genomic_DNA"/>
</dbReference>
<keyword evidence="3" id="KW-0539">Nucleus</keyword>
<evidence type="ECO:0000313" key="5">
    <source>
        <dbReference type="EMBL" id="KAF0305807.1"/>
    </source>
</evidence>
<dbReference type="Pfam" id="PF01778">
    <property type="entry name" value="Ribosomal_L28e"/>
    <property type="match status" value="1"/>
</dbReference>
<dbReference type="AlphaFoldDB" id="A0A6A4WDS1"/>
<dbReference type="Proteomes" id="UP000440578">
    <property type="component" value="Unassembled WGS sequence"/>
</dbReference>
<name>A0A6A4WDS1_AMPAM</name>
<protein>
    <submittedName>
        <fullName evidence="5">Protein MAK16 A</fullName>
    </submittedName>
</protein>
<evidence type="ECO:0000313" key="6">
    <source>
        <dbReference type="Proteomes" id="UP000440578"/>
    </source>
</evidence>
<feature type="domain" description="Ribosomal eL28/Mak16" evidence="4">
    <location>
        <begin position="6"/>
        <end position="118"/>
    </location>
</feature>
<evidence type="ECO:0000256" key="3">
    <source>
        <dbReference type="ARBA" id="ARBA00023242"/>
    </source>
</evidence>
<evidence type="ECO:0000256" key="2">
    <source>
        <dbReference type="ARBA" id="ARBA00005514"/>
    </source>
</evidence>
<dbReference type="PANTHER" id="PTHR23405:SF4">
    <property type="entry name" value="PROTEIN MAK16 HOMOLOG"/>
    <property type="match status" value="1"/>
</dbReference>
<accession>A0A6A4WDS1</accession>